<reference evidence="1" key="1">
    <citation type="submission" date="2020-04" db="EMBL/GenBank/DDBJ databases">
        <authorList>
            <person name="Chiriac C."/>
            <person name="Salcher M."/>
            <person name="Ghai R."/>
            <person name="Kavagutti S V."/>
        </authorList>
    </citation>
    <scope>NUCLEOTIDE SEQUENCE</scope>
</reference>
<gene>
    <name evidence="1" type="ORF">UFOVP787_63</name>
</gene>
<evidence type="ECO:0000313" key="1">
    <source>
        <dbReference type="EMBL" id="CAB4162572.1"/>
    </source>
</evidence>
<sequence length="62" mass="7439">MKLVHLKSNINSDMVVYNELRSIVSLTLDHKVSMEMSFPITLFDLRRNFYEIVHEKKKPDMR</sequence>
<organism evidence="1">
    <name type="scientific">uncultured Caudovirales phage</name>
    <dbReference type="NCBI Taxonomy" id="2100421"/>
    <lineage>
        <taxon>Viruses</taxon>
        <taxon>Duplodnaviria</taxon>
        <taxon>Heunggongvirae</taxon>
        <taxon>Uroviricota</taxon>
        <taxon>Caudoviricetes</taxon>
        <taxon>Peduoviridae</taxon>
        <taxon>Maltschvirus</taxon>
        <taxon>Maltschvirus maltsch</taxon>
    </lineage>
</organism>
<proteinExistence type="predicted"/>
<accession>A0A6J5NUU3</accession>
<name>A0A6J5NUU3_9CAUD</name>
<protein>
    <submittedName>
        <fullName evidence="1">Uncharacterized protein</fullName>
    </submittedName>
</protein>
<dbReference type="EMBL" id="LR796734">
    <property type="protein sequence ID" value="CAB4162572.1"/>
    <property type="molecule type" value="Genomic_DNA"/>
</dbReference>